<dbReference type="EMBL" id="MU971494">
    <property type="protein sequence ID" value="KAK9234261.1"/>
    <property type="molecule type" value="Genomic_DNA"/>
</dbReference>
<name>A0ACC3SSB7_LIPKO</name>
<reference evidence="2" key="1">
    <citation type="journal article" date="2024" name="Front. Bioeng. Biotechnol.">
        <title>Genome-scale model development and genomic sequencing of the oleaginous clade Lipomyces.</title>
        <authorList>
            <person name="Czajka J.J."/>
            <person name="Han Y."/>
            <person name="Kim J."/>
            <person name="Mondo S.J."/>
            <person name="Hofstad B.A."/>
            <person name="Robles A."/>
            <person name="Haridas S."/>
            <person name="Riley R."/>
            <person name="LaButti K."/>
            <person name="Pangilinan J."/>
            <person name="Andreopoulos W."/>
            <person name="Lipzen A."/>
            <person name="Yan J."/>
            <person name="Wang M."/>
            <person name="Ng V."/>
            <person name="Grigoriev I.V."/>
            <person name="Spatafora J.W."/>
            <person name="Magnuson J.K."/>
            <person name="Baker S.E."/>
            <person name="Pomraning K.R."/>
        </authorList>
    </citation>
    <scope>NUCLEOTIDE SEQUENCE [LARGE SCALE GENOMIC DNA]</scope>
    <source>
        <strain evidence="2">CBS 7786</strain>
    </source>
</reference>
<comment type="caution">
    <text evidence="1">The sequence shown here is derived from an EMBL/GenBank/DDBJ whole genome shotgun (WGS) entry which is preliminary data.</text>
</comment>
<organism evidence="1 2">
    <name type="scientific">Lipomyces kononenkoae</name>
    <name type="common">Yeast</name>
    <dbReference type="NCBI Taxonomy" id="34357"/>
    <lineage>
        <taxon>Eukaryota</taxon>
        <taxon>Fungi</taxon>
        <taxon>Dikarya</taxon>
        <taxon>Ascomycota</taxon>
        <taxon>Saccharomycotina</taxon>
        <taxon>Lipomycetes</taxon>
        <taxon>Lipomycetales</taxon>
        <taxon>Lipomycetaceae</taxon>
        <taxon>Lipomyces</taxon>
    </lineage>
</organism>
<evidence type="ECO:0000313" key="1">
    <source>
        <dbReference type="EMBL" id="KAK9234261.1"/>
    </source>
</evidence>
<evidence type="ECO:0000313" key="2">
    <source>
        <dbReference type="Proteomes" id="UP001433508"/>
    </source>
</evidence>
<dbReference type="Proteomes" id="UP001433508">
    <property type="component" value="Unassembled WGS sequence"/>
</dbReference>
<sequence length="109" mass="12905">MRNSLQNQPLSLWSELPSSQIADQTPQKTEWLWGYFQTREFPNEWIEKRNKKKRSMDREIRCTLINKDTGKKCNWSATDFVQSKHGVLGLRLDGFLLPILKQPQRTTKL</sequence>
<gene>
    <name evidence="1" type="ORF">V1525DRAFT_413621</name>
</gene>
<accession>A0ACC3SSB7</accession>
<protein>
    <submittedName>
        <fullName evidence="1">Uncharacterized protein</fullName>
    </submittedName>
</protein>
<proteinExistence type="predicted"/>
<keyword evidence="2" id="KW-1185">Reference proteome</keyword>